<gene>
    <name evidence="1" type="ORF">GJJ30_11350</name>
</gene>
<dbReference type="RefSeq" id="WP_154175273.1">
    <property type="nucleotide sequence ID" value="NZ_WJXZ01000006.1"/>
</dbReference>
<evidence type="ECO:0000313" key="1">
    <source>
        <dbReference type="EMBL" id="MRS61884.1"/>
    </source>
</evidence>
<accession>A0A7K0EJC1</accession>
<comment type="caution">
    <text evidence="1">The sequence shown here is derived from an EMBL/GenBank/DDBJ whole genome shotgun (WGS) entry which is preliminary data.</text>
</comment>
<proteinExistence type="predicted"/>
<name>A0A7K0EJC1_9BACT</name>
<keyword evidence="2" id="KW-1185">Reference proteome</keyword>
<dbReference type="OrthoDB" id="961903at2"/>
<reference evidence="1 2" key="1">
    <citation type="journal article" date="2018" name="Antonie Van Leeuwenhoek">
        <title>Larkinella terrae sp. nov., isolated from soil on Jeju Island, South Korea.</title>
        <authorList>
            <person name="Ten L.N."/>
            <person name="Jeon J."/>
            <person name="Park S.J."/>
            <person name="Park S."/>
            <person name="Lee S.Y."/>
            <person name="Kim M.K."/>
            <person name="Jung H.Y."/>
        </authorList>
    </citation>
    <scope>NUCLEOTIDE SEQUENCE [LARGE SCALE GENOMIC DNA]</scope>
    <source>
        <strain evidence="1 2">KCTC 52001</strain>
    </source>
</reference>
<sequence length="184" mass="20682">MKPAKSNPYTLALTSLTFADEGTLRQAIFDTARAQVGLRERTNRNDHPKIALYNKSLGLPERAYYCASGLYWCHLRNGVKLPIASPGSVASWFANSKRIVYRRSTRGNQRVGQKPMLMDGVSLFASHIEGFAQTRWDPEAESIDCIGFNTGGTNGIGGVYKTRRRMREIKLIVNQISPYWQARP</sequence>
<evidence type="ECO:0000313" key="2">
    <source>
        <dbReference type="Proteomes" id="UP000441754"/>
    </source>
</evidence>
<dbReference type="Proteomes" id="UP000441754">
    <property type="component" value="Unassembled WGS sequence"/>
</dbReference>
<dbReference type="EMBL" id="WJXZ01000006">
    <property type="protein sequence ID" value="MRS61884.1"/>
    <property type="molecule type" value="Genomic_DNA"/>
</dbReference>
<protein>
    <submittedName>
        <fullName evidence="1">Uncharacterized protein</fullName>
    </submittedName>
</protein>
<organism evidence="1 2">
    <name type="scientific">Larkinella terrae</name>
    <dbReference type="NCBI Taxonomy" id="2025311"/>
    <lineage>
        <taxon>Bacteria</taxon>
        <taxon>Pseudomonadati</taxon>
        <taxon>Bacteroidota</taxon>
        <taxon>Cytophagia</taxon>
        <taxon>Cytophagales</taxon>
        <taxon>Spirosomataceae</taxon>
        <taxon>Larkinella</taxon>
    </lineage>
</organism>
<dbReference type="AlphaFoldDB" id="A0A7K0EJC1"/>